<keyword evidence="2" id="KW-1003">Cell membrane</keyword>
<keyword evidence="3 10" id="KW-0328">Glycosyltransferase</keyword>
<dbReference type="InterPro" id="IPR050297">
    <property type="entry name" value="LipidA_mod_glycosyltrf_83"/>
</dbReference>
<organism evidence="10 11">
    <name type="scientific">Pseudodesulfovibrio karagichevae</name>
    <dbReference type="NCBI Taxonomy" id="3239305"/>
    <lineage>
        <taxon>Bacteria</taxon>
        <taxon>Pseudomonadati</taxon>
        <taxon>Thermodesulfobacteriota</taxon>
        <taxon>Desulfovibrionia</taxon>
        <taxon>Desulfovibrionales</taxon>
        <taxon>Desulfovibrionaceae</taxon>
    </lineage>
</organism>
<dbReference type="GO" id="GO:0016757">
    <property type="term" value="F:glycosyltransferase activity"/>
    <property type="evidence" value="ECO:0007669"/>
    <property type="project" value="UniProtKB-KW"/>
</dbReference>
<keyword evidence="6 8" id="KW-1133">Transmembrane helix</keyword>
<keyword evidence="4 10" id="KW-0808">Transferase</keyword>
<feature type="transmembrane region" description="Helical" evidence="8">
    <location>
        <begin position="260"/>
        <end position="277"/>
    </location>
</feature>
<protein>
    <submittedName>
        <fullName evidence="10">ArnT family glycosyltransferase</fullName>
        <ecNumber evidence="10">2.4.-.-</ecNumber>
    </submittedName>
</protein>
<keyword evidence="5 8" id="KW-0812">Transmembrane</keyword>
<evidence type="ECO:0000256" key="4">
    <source>
        <dbReference type="ARBA" id="ARBA00022679"/>
    </source>
</evidence>
<dbReference type="PANTHER" id="PTHR33908:SF11">
    <property type="entry name" value="MEMBRANE PROTEIN"/>
    <property type="match status" value="1"/>
</dbReference>
<feature type="transmembrane region" description="Helical" evidence="8">
    <location>
        <begin position="199"/>
        <end position="218"/>
    </location>
</feature>
<evidence type="ECO:0000313" key="10">
    <source>
        <dbReference type="EMBL" id="MEZ7197981.1"/>
    </source>
</evidence>
<feature type="domain" description="Glycosyltransferase RgtA/B/C/D-like" evidence="9">
    <location>
        <begin position="64"/>
        <end position="217"/>
    </location>
</feature>
<evidence type="ECO:0000256" key="8">
    <source>
        <dbReference type="SAM" id="Phobius"/>
    </source>
</evidence>
<dbReference type="EMBL" id="JBGLYH010000047">
    <property type="protein sequence ID" value="MEZ7197981.1"/>
    <property type="molecule type" value="Genomic_DNA"/>
</dbReference>
<evidence type="ECO:0000256" key="7">
    <source>
        <dbReference type="ARBA" id="ARBA00023136"/>
    </source>
</evidence>
<evidence type="ECO:0000256" key="5">
    <source>
        <dbReference type="ARBA" id="ARBA00022692"/>
    </source>
</evidence>
<feature type="transmembrane region" description="Helical" evidence="8">
    <location>
        <begin position="312"/>
        <end position="334"/>
    </location>
</feature>
<feature type="transmembrane region" description="Helical" evidence="8">
    <location>
        <begin position="109"/>
        <end position="127"/>
    </location>
</feature>
<dbReference type="RefSeq" id="WP_371387478.1">
    <property type="nucleotide sequence ID" value="NZ_JBGLYH010000047.1"/>
</dbReference>
<feature type="transmembrane region" description="Helical" evidence="8">
    <location>
        <begin position="341"/>
        <end position="362"/>
    </location>
</feature>
<evidence type="ECO:0000256" key="2">
    <source>
        <dbReference type="ARBA" id="ARBA00022475"/>
    </source>
</evidence>
<keyword evidence="11" id="KW-1185">Reference proteome</keyword>
<gene>
    <name evidence="10" type="ORF">AB6M95_14595</name>
</gene>
<evidence type="ECO:0000313" key="11">
    <source>
        <dbReference type="Proteomes" id="UP001568698"/>
    </source>
</evidence>
<evidence type="ECO:0000259" key="9">
    <source>
        <dbReference type="Pfam" id="PF13231"/>
    </source>
</evidence>
<feature type="transmembrane region" description="Helical" evidence="8">
    <location>
        <begin position="160"/>
        <end position="193"/>
    </location>
</feature>
<sequence>MTDNKPHFWGTPYVALPLLLVLAFAVRFSYFYTPTIGWDESTFILFGQHILNGGLPYVDYFDIKPPLLFYFFAGAIKLFGATIPAVRVAGALCVFLAASACYFLGRHMWGKAAGLFAGILCISGMSVGNGMAVLSETVAVAPLMACAYLVIAWNRRGWAMFLAGALMGAAVLIRSNLAYTCLLSAPAILYLLYKNGSRLFGGALAYALGGIVVLLAALYPFYARDALMDVYRATVLAPMVSTGGGLSLRGLGGLISSWNAGWGILMVLSVCGIYLCLTQVRQVSPRSRSALIFIFSVIVATIASIVEGKTIHGHYLLQIIPMLSLFGGYSLYYLYENCGNLHVLVYALCLYITLLPLCPMRATAMQLIQVARGLDSDYSVVRSGESRTAAYIKEHLPEGRKIWVMDNHIIYWFLSMSPPSKYVLHPSLIALPDEITAASRGETSNVTAAEDIFRQRPYFIVRSTANWYVVDGTLVGDLINASMKRMYKKVVQFGDLIVYRIVDG</sequence>
<proteinExistence type="predicted"/>
<dbReference type="Pfam" id="PF13231">
    <property type="entry name" value="PMT_2"/>
    <property type="match status" value="1"/>
</dbReference>
<evidence type="ECO:0000256" key="1">
    <source>
        <dbReference type="ARBA" id="ARBA00004651"/>
    </source>
</evidence>
<evidence type="ECO:0000256" key="6">
    <source>
        <dbReference type="ARBA" id="ARBA00022989"/>
    </source>
</evidence>
<dbReference type="PANTHER" id="PTHR33908">
    <property type="entry name" value="MANNOSYLTRANSFERASE YKCB-RELATED"/>
    <property type="match status" value="1"/>
</dbReference>
<feature type="transmembrane region" description="Helical" evidence="8">
    <location>
        <begin position="67"/>
        <end position="97"/>
    </location>
</feature>
<keyword evidence="7 8" id="KW-0472">Membrane</keyword>
<dbReference type="EC" id="2.4.-.-" evidence="10"/>
<comment type="subcellular location">
    <subcellularLocation>
        <location evidence="1">Cell membrane</location>
        <topology evidence="1">Multi-pass membrane protein</topology>
    </subcellularLocation>
</comment>
<reference evidence="10 11" key="1">
    <citation type="submission" date="2024-08" db="EMBL/GenBank/DDBJ databases">
        <title>Sulfate-reducing bacteria isolated from formation water of the oil field in Kazakhstan and description of Pseudodesulfovibrio sp.</title>
        <authorList>
            <person name="Bidzhieva S.K."/>
            <person name="Tourova T.P."/>
            <person name="Grouzdev D.S."/>
            <person name="Beletsky A.V."/>
            <person name="Sokolova D.S."/>
            <person name="Samigullina S.R."/>
            <person name="Poltaraus A.B."/>
            <person name="Avtukh A.N."/>
            <person name="Tereshina V.M."/>
            <person name="Zhaparov N.S."/>
            <person name="Mardanov A.V."/>
            <person name="Nazina T.N."/>
        </authorList>
    </citation>
    <scope>NUCLEOTIDE SEQUENCE [LARGE SCALE GENOMIC DNA]</scope>
    <source>
        <strain evidence="10 11">9FUS</strain>
    </source>
</reference>
<dbReference type="InterPro" id="IPR038731">
    <property type="entry name" value="RgtA/B/C-like"/>
</dbReference>
<accession>A0ABV4K6S8</accession>
<feature type="transmembrane region" description="Helical" evidence="8">
    <location>
        <begin position="289"/>
        <end position="306"/>
    </location>
</feature>
<name>A0ABV4K6S8_9BACT</name>
<dbReference type="Proteomes" id="UP001568698">
    <property type="component" value="Unassembled WGS sequence"/>
</dbReference>
<comment type="caution">
    <text evidence="10">The sequence shown here is derived from an EMBL/GenBank/DDBJ whole genome shotgun (WGS) entry which is preliminary data.</text>
</comment>
<feature type="transmembrane region" description="Helical" evidence="8">
    <location>
        <begin position="12"/>
        <end position="32"/>
    </location>
</feature>
<evidence type="ECO:0000256" key="3">
    <source>
        <dbReference type="ARBA" id="ARBA00022676"/>
    </source>
</evidence>